<dbReference type="InterPro" id="IPR010839">
    <property type="entry name" value="AtuA_N"/>
</dbReference>
<dbReference type="InterPro" id="IPR056362">
    <property type="entry name" value="AtuA-like_ferredoxin_dom"/>
</dbReference>
<feature type="domain" description="Acyclic terpene utilisation N-terminal" evidence="1">
    <location>
        <begin position="1"/>
        <end position="111"/>
    </location>
</feature>
<protein>
    <submittedName>
        <fullName evidence="3">Uncharacterized protein</fullName>
    </submittedName>
</protein>
<dbReference type="PANTHER" id="PTHR47585:SF1">
    <property type="entry name" value="DUF1446 DOMAIN-CONTAINING PROTEIN"/>
    <property type="match status" value="1"/>
</dbReference>
<organism evidence="3">
    <name type="scientific">marine metagenome</name>
    <dbReference type="NCBI Taxonomy" id="408172"/>
    <lineage>
        <taxon>unclassified sequences</taxon>
        <taxon>metagenomes</taxon>
        <taxon>ecological metagenomes</taxon>
    </lineage>
</organism>
<feature type="non-terminal residue" evidence="3">
    <location>
        <position position="1"/>
    </location>
</feature>
<evidence type="ECO:0000259" key="2">
    <source>
        <dbReference type="Pfam" id="PF23544"/>
    </source>
</evidence>
<accession>A0A382FA54</accession>
<gene>
    <name evidence="3" type="ORF">METZ01_LOCUS212684</name>
</gene>
<sequence length="257" mass="28829">LDIEEKAVILTDALFDSLGGKEQFDEVVIDLIRQDKDDPHTHEEAMALLRIIVKSQDPKLVGRIFTAKVVELALANYPGWFSKDSIGSGTPFIVYWPTLISSKYVKELVHIDGQETEVLPTNQLEDHHSKQPNIDIIVPDFNEGPTEETFFGRLIGARSGDKGGCANLGVWVKNDEAYSFLYHFLTVKKLKELLPDLADYQIERFDFPNIKAVNFYIHGILGDGASSNTKVDALAKSLGEYLRAKKVNVPKELLKEI</sequence>
<proteinExistence type="predicted"/>
<name>A0A382FA54_9ZZZZ</name>
<feature type="domain" description="AtuA-like ferredoxin-fold" evidence="2">
    <location>
        <begin position="157"/>
        <end position="247"/>
    </location>
</feature>
<dbReference type="Pfam" id="PF23544">
    <property type="entry name" value="AtuA_ferredoxin"/>
    <property type="match status" value="1"/>
</dbReference>
<dbReference type="AlphaFoldDB" id="A0A382FA54"/>
<evidence type="ECO:0000313" key="3">
    <source>
        <dbReference type="EMBL" id="SVB59830.1"/>
    </source>
</evidence>
<dbReference type="Pfam" id="PF07287">
    <property type="entry name" value="AtuA"/>
    <property type="match status" value="1"/>
</dbReference>
<dbReference type="EMBL" id="UINC01048818">
    <property type="protein sequence ID" value="SVB59830.1"/>
    <property type="molecule type" value="Genomic_DNA"/>
</dbReference>
<reference evidence="3" key="1">
    <citation type="submission" date="2018-05" db="EMBL/GenBank/DDBJ databases">
        <authorList>
            <person name="Lanie J.A."/>
            <person name="Ng W.-L."/>
            <person name="Kazmierczak K.M."/>
            <person name="Andrzejewski T.M."/>
            <person name="Davidsen T.M."/>
            <person name="Wayne K.J."/>
            <person name="Tettelin H."/>
            <person name="Glass J.I."/>
            <person name="Rusch D."/>
            <person name="Podicherti R."/>
            <person name="Tsui H.-C.T."/>
            <person name="Winkler M.E."/>
        </authorList>
    </citation>
    <scope>NUCLEOTIDE SEQUENCE</scope>
</reference>
<dbReference type="PANTHER" id="PTHR47585">
    <property type="match status" value="1"/>
</dbReference>
<evidence type="ECO:0000259" key="1">
    <source>
        <dbReference type="Pfam" id="PF07287"/>
    </source>
</evidence>